<evidence type="ECO:0000313" key="12">
    <source>
        <dbReference type="Proteomes" id="UP000191522"/>
    </source>
</evidence>
<feature type="domain" description="Histidine kinase" evidence="9">
    <location>
        <begin position="154"/>
        <end position="421"/>
    </location>
</feature>
<evidence type="ECO:0000256" key="7">
    <source>
        <dbReference type="SAM" id="Coils"/>
    </source>
</evidence>
<dbReference type="OrthoDB" id="303614at2759"/>
<dbReference type="Gene3D" id="3.30.450.20">
    <property type="entry name" value="PAS domain"/>
    <property type="match status" value="1"/>
</dbReference>
<feature type="compositionally biased region" description="Low complexity" evidence="8">
    <location>
        <begin position="516"/>
        <end position="525"/>
    </location>
</feature>
<evidence type="ECO:0000256" key="6">
    <source>
        <dbReference type="PROSITE-ProRule" id="PRU00169"/>
    </source>
</evidence>
<keyword evidence="7" id="KW-0175">Coiled coil</keyword>
<comment type="caution">
    <text evidence="11">The sequence shown here is derived from an EMBL/GenBank/DDBJ whole genome shotgun (WGS) entry which is preliminary data.</text>
</comment>
<protein>
    <recommendedName>
        <fullName evidence="2">histidine kinase</fullName>
        <ecNumber evidence="2">2.7.13.3</ecNumber>
    </recommendedName>
</protein>
<evidence type="ECO:0000259" key="9">
    <source>
        <dbReference type="PROSITE" id="PS50109"/>
    </source>
</evidence>
<organism evidence="11 12">
    <name type="scientific">Penicillium decumbens</name>
    <dbReference type="NCBI Taxonomy" id="69771"/>
    <lineage>
        <taxon>Eukaryota</taxon>
        <taxon>Fungi</taxon>
        <taxon>Dikarya</taxon>
        <taxon>Ascomycota</taxon>
        <taxon>Pezizomycotina</taxon>
        <taxon>Eurotiomycetes</taxon>
        <taxon>Eurotiomycetidae</taxon>
        <taxon>Eurotiales</taxon>
        <taxon>Aspergillaceae</taxon>
        <taxon>Penicillium</taxon>
    </lineage>
</organism>
<evidence type="ECO:0000313" key="11">
    <source>
        <dbReference type="EMBL" id="OQD76077.1"/>
    </source>
</evidence>
<evidence type="ECO:0000259" key="10">
    <source>
        <dbReference type="PROSITE" id="PS50110"/>
    </source>
</evidence>
<feature type="compositionally biased region" description="Basic and acidic residues" evidence="8">
    <location>
        <begin position="472"/>
        <end position="491"/>
    </location>
</feature>
<dbReference type="Gene3D" id="3.40.50.2300">
    <property type="match status" value="1"/>
</dbReference>
<dbReference type="SUPFAM" id="SSF55874">
    <property type="entry name" value="ATPase domain of HSP90 chaperone/DNA topoisomerase II/histidine kinase"/>
    <property type="match status" value="1"/>
</dbReference>
<dbReference type="PRINTS" id="PR00344">
    <property type="entry name" value="BCTRLSENSOR"/>
</dbReference>
<dbReference type="SMART" id="SM00388">
    <property type="entry name" value="HisKA"/>
    <property type="match status" value="1"/>
</dbReference>
<dbReference type="InterPro" id="IPR036097">
    <property type="entry name" value="HisK_dim/P_sf"/>
</dbReference>
<dbReference type="Pfam" id="PF02518">
    <property type="entry name" value="HATPase_c"/>
    <property type="match status" value="1"/>
</dbReference>
<dbReference type="GO" id="GO:0009927">
    <property type="term" value="F:histidine phosphotransfer kinase activity"/>
    <property type="evidence" value="ECO:0007669"/>
    <property type="project" value="TreeGrafter"/>
</dbReference>
<dbReference type="GO" id="GO:0005886">
    <property type="term" value="C:plasma membrane"/>
    <property type="evidence" value="ECO:0007669"/>
    <property type="project" value="TreeGrafter"/>
</dbReference>
<keyword evidence="3 6" id="KW-0597">Phosphoprotein</keyword>
<dbReference type="EC" id="2.7.13.3" evidence="2"/>
<evidence type="ECO:0000256" key="5">
    <source>
        <dbReference type="ARBA" id="ARBA00022777"/>
    </source>
</evidence>
<evidence type="ECO:0000256" key="2">
    <source>
        <dbReference type="ARBA" id="ARBA00012438"/>
    </source>
</evidence>
<feature type="coiled-coil region" evidence="7">
    <location>
        <begin position="130"/>
        <end position="158"/>
    </location>
</feature>
<dbReference type="Gene3D" id="3.30.565.10">
    <property type="entry name" value="Histidine kinase-like ATPase, C-terminal domain"/>
    <property type="match status" value="1"/>
</dbReference>
<dbReference type="SUPFAM" id="SSF55785">
    <property type="entry name" value="PYP-like sensor domain (PAS domain)"/>
    <property type="match status" value="1"/>
</dbReference>
<dbReference type="STRING" id="69771.A0A1V6PH89"/>
<dbReference type="CDD" id="cd00130">
    <property type="entry name" value="PAS"/>
    <property type="match status" value="1"/>
</dbReference>
<keyword evidence="12" id="KW-1185">Reference proteome</keyword>
<accession>A0A1V6PH89</accession>
<dbReference type="InterPro" id="IPR004358">
    <property type="entry name" value="Sig_transdc_His_kin-like_C"/>
</dbReference>
<gene>
    <name evidence="11" type="ORF">PENDEC_c005G06524</name>
</gene>
<name>A0A1V6PH89_PENDC</name>
<proteinExistence type="predicted"/>
<dbReference type="InterPro" id="IPR005467">
    <property type="entry name" value="His_kinase_dom"/>
</dbReference>
<feature type="region of interest" description="Disordered" evidence="8">
    <location>
        <begin position="450"/>
        <end position="536"/>
    </location>
</feature>
<dbReference type="Pfam" id="PF00072">
    <property type="entry name" value="Response_reg"/>
    <property type="match status" value="1"/>
</dbReference>
<dbReference type="InterPro" id="IPR003661">
    <property type="entry name" value="HisK_dim/P_dom"/>
</dbReference>
<dbReference type="PANTHER" id="PTHR43047:SF72">
    <property type="entry name" value="OSMOSENSING HISTIDINE PROTEIN KINASE SLN1"/>
    <property type="match status" value="1"/>
</dbReference>
<dbReference type="CDD" id="cd00082">
    <property type="entry name" value="HisKA"/>
    <property type="match status" value="1"/>
</dbReference>
<keyword evidence="5" id="KW-0418">Kinase</keyword>
<dbReference type="CDD" id="cd16922">
    <property type="entry name" value="HATPase_EvgS-ArcB-TorS-like"/>
    <property type="match status" value="1"/>
</dbReference>
<feature type="modified residue" description="4-aspartylphosphate" evidence="6">
    <location>
        <position position="589"/>
    </location>
</feature>
<dbReference type="InterPro" id="IPR036890">
    <property type="entry name" value="HATPase_C_sf"/>
</dbReference>
<dbReference type="EMBL" id="MDYL01000005">
    <property type="protein sequence ID" value="OQD76077.1"/>
    <property type="molecule type" value="Genomic_DNA"/>
</dbReference>
<dbReference type="GO" id="GO:0000155">
    <property type="term" value="F:phosphorelay sensor kinase activity"/>
    <property type="evidence" value="ECO:0007669"/>
    <property type="project" value="InterPro"/>
</dbReference>
<dbReference type="Gene3D" id="1.10.287.130">
    <property type="match status" value="1"/>
</dbReference>
<dbReference type="InterPro" id="IPR000014">
    <property type="entry name" value="PAS"/>
</dbReference>
<evidence type="ECO:0000256" key="4">
    <source>
        <dbReference type="ARBA" id="ARBA00022679"/>
    </source>
</evidence>
<comment type="catalytic activity">
    <reaction evidence="1">
        <text>ATP + protein L-histidine = ADP + protein N-phospho-L-histidine.</text>
        <dbReference type="EC" id="2.7.13.3"/>
    </reaction>
</comment>
<sequence length="676" mass="75441">MKSAASLDGNVTAKELADMLPTGIAIVNHRDESVFVNRRFRELMTCHNAKSFGCWSQSIHPEDYDEVEDAYIRALRSKTALRIEYRTRSQMTLWRALVLAPLDEEDISRLELSEGGFICTITDITLEKTAELSQKKIAEEAQERKEQQERFIDMISHEIRNPLSAILHCTEDILQAVRDGDTGQVSLADISQAAETISFCVAHQKKIVDDVLTFSKLDASMVTLSPERVQPRRHLANSMAIFRPELRKHNIQFEYKLDHSYSEYGIEWVLADLDRISQVLINLVSNAIKFTARSEGTRKIRVSMGASPDRPTTYPPNVVFFKSDEATLRLDATTAPEWGNGQVAYIMVAVKDTGIGISEQAQKRLFERFNQATPRTQSVYGGSGLGLNVSRKLCHLHGGEIGVGSKEGEGSTFGFFFEVRRSIPPLDDNRPSYDGLKIEELCAGIQALSNDATGSNQRTKSPEISESPPVTHVEEVVRGAPKDERYKHTSEIAHNIGPGESVVSNGRSAYPHDNKASLSKSQSSEASRDEIKPSKPNTRHVLVVEDNVINRQILSRKLQALGLNVSEATNGYEALDAVQRNHFDCILMDQEMPEMDGISATLAIRELESSTRTHVPILGVTANVRAAQQADMLDAGMDDIIHKPYRTNDLFEKINQLMILVSKERRQSITLPSHNT</sequence>
<dbReference type="AlphaFoldDB" id="A0A1V6PH89"/>
<reference evidence="12" key="1">
    <citation type="journal article" date="2017" name="Nat. Microbiol.">
        <title>Global analysis of biosynthetic gene clusters reveals vast potential of secondary metabolite production in Penicillium species.</title>
        <authorList>
            <person name="Nielsen J.C."/>
            <person name="Grijseels S."/>
            <person name="Prigent S."/>
            <person name="Ji B."/>
            <person name="Dainat J."/>
            <person name="Nielsen K.F."/>
            <person name="Frisvad J.C."/>
            <person name="Workman M."/>
            <person name="Nielsen J."/>
        </authorList>
    </citation>
    <scope>NUCLEOTIDE SEQUENCE [LARGE SCALE GENOMIC DNA]</scope>
    <source>
        <strain evidence="12">IBT 11843</strain>
    </source>
</reference>
<dbReference type="SMART" id="SM00448">
    <property type="entry name" value="REC"/>
    <property type="match status" value="1"/>
</dbReference>
<dbReference type="Pfam" id="PF00512">
    <property type="entry name" value="HisKA"/>
    <property type="match status" value="1"/>
</dbReference>
<dbReference type="SUPFAM" id="SSF47384">
    <property type="entry name" value="Homodimeric domain of signal transducing histidine kinase"/>
    <property type="match status" value="1"/>
</dbReference>
<dbReference type="SMART" id="SM00387">
    <property type="entry name" value="HATPase_c"/>
    <property type="match status" value="1"/>
</dbReference>
<keyword evidence="4" id="KW-0808">Transferase</keyword>
<dbReference type="OMA" id="YLMVAVK"/>
<evidence type="ECO:0000256" key="8">
    <source>
        <dbReference type="SAM" id="MobiDB-lite"/>
    </source>
</evidence>
<feature type="domain" description="Response regulatory" evidence="10">
    <location>
        <begin position="540"/>
        <end position="658"/>
    </location>
</feature>
<evidence type="ECO:0000256" key="1">
    <source>
        <dbReference type="ARBA" id="ARBA00000085"/>
    </source>
</evidence>
<dbReference type="PROSITE" id="PS50109">
    <property type="entry name" value="HIS_KIN"/>
    <property type="match status" value="1"/>
</dbReference>
<feature type="compositionally biased region" description="Polar residues" evidence="8">
    <location>
        <begin position="450"/>
        <end position="464"/>
    </location>
</feature>
<evidence type="ECO:0000256" key="3">
    <source>
        <dbReference type="ARBA" id="ARBA00022553"/>
    </source>
</evidence>
<dbReference type="PANTHER" id="PTHR43047">
    <property type="entry name" value="TWO-COMPONENT HISTIDINE PROTEIN KINASE"/>
    <property type="match status" value="1"/>
</dbReference>
<dbReference type="InterPro" id="IPR001789">
    <property type="entry name" value="Sig_transdc_resp-reg_receiver"/>
</dbReference>
<dbReference type="PROSITE" id="PS50110">
    <property type="entry name" value="RESPONSE_REGULATORY"/>
    <property type="match status" value="1"/>
</dbReference>
<dbReference type="CDD" id="cd17546">
    <property type="entry name" value="REC_hyHK_CKI1_RcsC-like"/>
    <property type="match status" value="1"/>
</dbReference>
<dbReference type="InterPro" id="IPR011006">
    <property type="entry name" value="CheY-like_superfamily"/>
</dbReference>
<dbReference type="SUPFAM" id="SSF52172">
    <property type="entry name" value="CheY-like"/>
    <property type="match status" value="1"/>
</dbReference>
<dbReference type="InterPro" id="IPR035965">
    <property type="entry name" value="PAS-like_dom_sf"/>
</dbReference>
<dbReference type="Proteomes" id="UP000191522">
    <property type="component" value="Unassembled WGS sequence"/>
</dbReference>
<dbReference type="InterPro" id="IPR003594">
    <property type="entry name" value="HATPase_dom"/>
</dbReference>